<proteinExistence type="predicted"/>
<dbReference type="RefSeq" id="WP_188617922.1">
    <property type="nucleotide sequence ID" value="NZ_BMLV01000004.1"/>
</dbReference>
<dbReference type="Pfam" id="PF13568">
    <property type="entry name" value="OMP_b-brl_2"/>
    <property type="match status" value="1"/>
</dbReference>
<comment type="caution">
    <text evidence="2">The sequence shown here is derived from an EMBL/GenBank/DDBJ whole genome shotgun (WGS) entry which is preliminary data.</text>
</comment>
<feature type="domain" description="Outer membrane protein beta-barrel" evidence="1">
    <location>
        <begin position="21"/>
        <end position="178"/>
    </location>
</feature>
<accession>A0ABQ2NJK1</accession>
<dbReference type="Proteomes" id="UP000620064">
    <property type="component" value="Unassembled WGS sequence"/>
</dbReference>
<reference evidence="3" key="1">
    <citation type="journal article" date="2019" name="Int. J. Syst. Evol. Microbiol.">
        <title>The Global Catalogue of Microorganisms (GCM) 10K type strain sequencing project: providing services to taxonomists for standard genome sequencing and annotation.</title>
        <authorList>
            <consortium name="The Broad Institute Genomics Platform"/>
            <consortium name="The Broad Institute Genome Sequencing Center for Infectious Disease"/>
            <person name="Wu L."/>
            <person name="Ma J."/>
        </authorList>
    </citation>
    <scope>NUCLEOTIDE SEQUENCE [LARGE SCALE GENOMIC DNA]</scope>
    <source>
        <strain evidence="3">CGMCC 1.7656</strain>
    </source>
</reference>
<protein>
    <recommendedName>
        <fullName evidence="1">Outer membrane protein beta-barrel domain-containing protein</fullName>
    </recommendedName>
</protein>
<dbReference type="EMBL" id="BMLV01000004">
    <property type="protein sequence ID" value="GGP04997.1"/>
    <property type="molecule type" value="Genomic_DNA"/>
</dbReference>
<evidence type="ECO:0000313" key="3">
    <source>
        <dbReference type="Proteomes" id="UP000620064"/>
    </source>
</evidence>
<keyword evidence="3" id="KW-1185">Reference proteome</keyword>
<gene>
    <name evidence="2" type="ORF">GCM10010992_19440</name>
</gene>
<organism evidence="2 3">
    <name type="scientific">Cloacibacterium rupense</name>
    <dbReference type="NCBI Taxonomy" id="517423"/>
    <lineage>
        <taxon>Bacteria</taxon>
        <taxon>Pseudomonadati</taxon>
        <taxon>Bacteroidota</taxon>
        <taxon>Flavobacteriia</taxon>
        <taxon>Flavobacteriales</taxon>
        <taxon>Weeksellaceae</taxon>
    </lineage>
</organism>
<evidence type="ECO:0000259" key="1">
    <source>
        <dbReference type="Pfam" id="PF13568"/>
    </source>
</evidence>
<evidence type="ECO:0000313" key="2">
    <source>
        <dbReference type="EMBL" id="GGP04997.1"/>
    </source>
</evidence>
<dbReference type="InterPro" id="IPR025665">
    <property type="entry name" value="Beta-barrel_OMP_2"/>
</dbReference>
<sequence>MKNSVKKSALVLSILAYYLGFAQIDFSSTRFGVTAGPTYSRVQNAHNPSSARVNFFAGAFAIIPIGGDDMFYLQPGVEYLGAGENGQGSAKYGSNYISVPLYFKAYFSEAESEFFGQLGPRFGFLLSQSIKNPTKSIYNEQEYGKAAGFDFAVSAGLGFSFKRKLEIFTRFDYGITDNLPDLKGKEPFDASSFKTKKQHVLSAGISYIFD</sequence>
<name>A0ABQ2NJK1_9FLAO</name>